<evidence type="ECO:0000256" key="9">
    <source>
        <dbReference type="SAM" id="Phobius"/>
    </source>
</evidence>
<keyword evidence="3" id="KW-1003">Cell membrane</keyword>
<keyword evidence="5" id="KW-0029">Amino-acid transport</keyword>
<comment type="subcellular location">
    <subcellularLocation>
        <location evidence="1">Cell membrane</location>
        <topology evidence="1">Multi-pass membrane protein</topology>
    </subcellularLocation>
</comment>
<evidence type="ECO:0000256" key="3">
    <source>
        <dbReference type="ARBA" id="ARBA00022475"/>
    </source>
</evidence>
<dbReference type="Proteomes" id="UP000824250">
    <property type="component" value="Unassembled WGS sequence"/>
</dbReference>
<comment type="caution">
    <text evidence="10">The sequence shown here is derived from an EMBL/GenBank/DDBJ whole genome shotgun (WGS) entry which is preliminary data.</text>
</comment>
<keyword evidence="7 9" id="KW-0472">Membrane</keyword>
<dbReference type="InterPro" id="IPR001851">
    <property type="entry name" value="ABC_transp_permease"/>
</dbReference>
<evidence type="ECO:0000256" key="6">
    <source>
        <dbReference type="ARBA" id="ARBA00022989"/>
    </source>
</evidence>
<evidence type="ECO:0000256" key="2">
    <source>
        <dbReference type="ARBA" id="ARBA00022448"/>
    </source>
</evidence>
<reference evidence="10" key="1">
    <citation type="submission" date="2020-10" db="EMBL/GenBank/DDBJ databases">
        <authorList>
            <person name="Gilroy R."/>
        </authorList>
    </citation>
    <scope>NUCLEOTIDE SEQUENCE</scope>
    <source>
        <strain evidence="10">CHK180-2868</strain>
    </source>
</reference>
<dbReference type="PANTHER" id="PTHR11795:SF445">
    <property type="entry name" value="AMINO ACID ABC TRANSPORTER PERMEASE PROTEIN"/>
    <property type="match status" value="1"/>
</dbReference>
<dbReference type="GO" id="GO:0022857">
    <property type="term" value="F:transmembrane transporter activity"/>
    <property type="evidence" value="ECO:0007669"/>
    <property type="project" value="InterPro"/>
</dbReference>
<evidence type="ECO:0000256" key="7">
    <source>
        <dbReference type="ARBA" id="ARBA00023136"/>
    </source>
</evidence>
<proteinExistence type="inferred from homology"/>
<evidence type="ECO:0000256" key="1">
    <source>
        <dbReference type="ARBA" id="ARBA00004651"/>
    </source>
</evidence>
<feature type="transmembrane region" description="Helical" evidence="9">
    <location>
        <begin position="91"/>
        <end position="114"/>
    </location>
</feature>
<keyword evidence="4 9" id="KW-0812">Transmembrane</keyword>
<organism evidence="10 11">
    <name type="scientific">Candidatus Copromonas faecavium</name>
    <name type="common">nom. illeg.</name>
    <dbReference type="NCBI Taxonomy" id="2840740"/>
    <lineage>
        <taxon>Bacteria</taxon>
        <taxon>Bacillati</taxon>
        <taxon>Bacillota</taxon>
        <taxon>Clostridia</taxon>
        <taxon>Lachnospirales</taxon>
        <taxon>Lachnospiraceae</taxon>
        <taxon>Candidatus Copromonas (nom. illeg.)</taxon>
    </lineage>
</organism>
<evidence type="ECO:0000256" key="4">
    <source>
        <dbReference type="ARBA" id="ARBA00022692"/>
    </source>
</evidence>
<evidence type="ECO:0000313" key="10">
    <source>
        <dbReference type="EMBL" id="HIR05167.1"/>
    </source>
</evidence>
<comment type="similarity">
    <text evidence="8">Belongs to the binding-protein-dependent transport system permease family. LivHM subfamily.</text>
</comment>
<feature type="transmembrane region" description="Helical" evidence="9">
    <location>
        <begin position="231"/>
        <end position="254"/>
    </location>
</feature>
<protein>
    <submittedName>
        <fullName evidence="10">Branched-chain amino acid ABC transporter permease</fullName>
    </submittedName>
</protein>
<feature type="transmembrane region" description="Helical" evidence="9">
    <location>
        <begin position="7"/>
        <end position="28"/>
    </location>
</feature>
<dbReference type="EMBL" id="DVGC01000025">
    <property type="protein sequence ID" value="HIR05167.1"/>
    <property type="molecule type" value="Genomic_DNA"/>
</dbReference>
<dbReference type="PANTHER" id="PTHR11795">
    <property type="entry name" value="BRANCHED-CHAIN AMINO ACID TRANSPORT SYSTEM PERMEASE PROTEIN LIVH"/>
    <property type="match status" value="1"/>
</dbReference>
<feature type="transmembrane region" description="Helical" evidence="9">
    <location>
        <begin position="57"/>
        <end position="79"/>
    </location>
</feature>
<sequence length="296" mass="31367">MTIFVQALIGGISQGAIYALIALGYSVIYSTLKMGHFAQGDFYMLGAFIGLTLSTKLGLPAVLVFVGASLLTSLVMLGLERIAYRPMYNRPMNALLIATMGMQYVVQQIAKLIWGSDIKRFPPMFDNQAIHIPFIGGETIAITPQNLWVIGICAALMVCLMLFMKKTKTGIAMSAVSMNRKAASLMGVKITTIITATYVIAACLAAVAGVLMGPVYSVSFSMGGSMGTKAMTAAVMGGFGSLPGAMLGGILLGVAETLCSLYVSTAYKDVVTFLILLAVLFWRPQGILGQAKITKV</sequence>
<dbReference type="GO" id="GO:0005886">
    <property type="term" value="C:plasma membrane"/>
    <property type="evidence" value="ECO:0007669"/>
    <property type="project" value="UniProtKB-SubCell"/>
</dbReference>
<dbReference type="InterPro" id="IPR052157">
    <property type="entry name" value="BCAA_transport_permease"/>
</dbReference>
<evidence type="ECO:0000256" key="8">
    <source>
        <dbReference type="ARBA" id="ARBA00037998"/>
    </source>
</evidence>
<evidence type="ECO:0000256" key="5">
    <source>
        <dbReference type="ARBA" id="ARBA00022970"/>
    </source>
</evidence>
<keyword evidence="6 9" id="KW-1133">Transmembrane helix</keyword>
<keyword evidence="2" id="KW-0813">Transport</keyword>
<dbReference type="AlphaFoldDB" id="A0A9D1A3S6"/>
<dbReference type="CDD" id="cd06582">
    <property type="entry name" value="TM_PBP1_LivH_like"/>
    <property type="match status" value="1"/>
</dbReference>
<name>A0A9D1A3S6_9FIRM</name>
<accession>A0A9D1A3S6</accession>
<feature type="transmembrane region" description="Helical" evidence="9">
    <location>
        <begin position="147"/>
        <end position="164"/>
    </location>
</feature>
<dbReference type="Pfam" id="PF02653">
    <property type="entry name" value="BPD_transp_2"/>
    <property type="match status" value="1"/>
</dbReference>
<feature type="transmembrane region" description="Helical" evidence="9">
    <location>
        <begin position="266"/>
        <end position="282"/>
    </location>
</feature>
<feature type="transmembrane region" description="Helical" evidence="9">
    <location>
        <begin position="185"/>
        <end position="211"/>
    </location>
</feature>
<evidence type="ECO:0000313" key="11">
    <source>
        <dbReference type="Proteomes" id="UP000824250"/>
    </source>
</evidence>
<gene>
    <name evidence="10" type="ORF">IAB28_04285</name>
</gene>
<dbReference type="GO" id="GO:0006865">
    <property type="term" value="P:amino acid transport"/>
    <property type="evidence" value="ECO:0007669"/>
    <property type="project" value="UniProtKB-KW"/>
</dbReference>
<reference evidence="10" key="2">
    <citation type="journal article" date="2021" name="PeerJ">
        <title>Extensive microbial diversity within the chicken gut microbiome revealed by metagenomics and culture.</title>
        <authorList>
            <person name="Gilroy R."/>
            <person name="Ravi A."/>
            <person name="Getino M."/>
            <person name="Pursley I."/>
            <person name="Horton D.L."/>
            <person name="Alikhan N.F."/>
            <person name="Baker D."/>
            <person name="Gharbi K."/>
            <person name="Hall N."/>
            <person name="Watson M."/>
            <person name="Adriaenssens E.M."/>
            <person name="Foster-Nyarko E."/>
            <person name="Jarju S."/>
            <person name="Secka A."/>
            <person name="Antonio M."/>
            <person name="Oren A."/>
            <person name="Chaudhuri R.R."/>
            <person name="La Ragione R."/>
            <person name="Hildebrand F."/>
            <person name="Pallen M.J."/>
        </authorList>
    </citation>
    <scope>NUCLEOTIDE SEQUENCE</scope>
    <source>
        <strain evidence="10">CHK180-2868</strain>
    </source>
</reference>